<proteinExistence type="predicted"/>
<dbReference type="PROSITE" id="PS51999">
    <property type="entry name" value="ZF_GRF"/>
    <property type="match status" value="1"/>
</dbReference>
<feature type="compositionally biased region" description="Low complexity" evidence="5">
    <location>
        <begin position="12"/>
        <end position="22"/>
    </location>
</feature>
<evidence type="ECO:0000256" key="2">
    <source>
        <dbReference type="ARBA" id="ARBA00022771"/>
    </source>
</evidence>
<dbReference type="Pfam" id="PF06839">
    <property type="entry name" value="Zn_ribbon_GRF"/>
    <property type="match status" value="1"/>
</dbReference>
<reference evidence="7 8" key="1">
    <citation type="journal article" date="2023" name="Plants (Basel)">
        <title>Bridging the Gap: Combining Genomics and Transcriptomics Approaches to Understand Stylosanthes scabra, an Orphan Legume from the Brazilian Caatinga.</title>
        <authorList>
            <person name="Ferreira-Neto J.R.C."/>
            <person name="da Silva M.D."/>
            <person name="Binneck E."/>
            <person name="de Melo N.F."/>
            <person name="da Silva R.H."/>
            <person name="de Melo A.L.T.M."/>
            <person name="Pandolfi V."/>
            <person name="Bustamante F.O."/>
            <person name="Brasileiro-Vidal A.C."/>
            <person name="Benko-Iseppon A.M."/>
        </authorList>
    </citation>
    <scope>NUCLEOTIDE SEQUENCE [LARGE SCALE GENOMIC DNA]</scope>
    <source>
        <tissue evidence="7">Leaves</tissue>
    </source>
</reference>
<dbReference type="EMBL" id="JASCZI010030287">
    <property type="protein sequence ID" value="MED6120651.1"/>
    <property type="molecule type" value="Genomic_DNA"/>
</dbReference>
<feature type="domain" description="GRF-type" evidence="6">
    <location>
        <begin position="26"/>
        <end position="64"/>
    </location>
</feature>
<evidence type="ECO:0000313" key="7">
    <source>
        <dbReference type="EMBL" id="MED6120651.1"/>
    </source>
</evidence>
<evidence type="ECO:0000256" key="3">
    <source>
        <dbReference type="ARBA" id="ARBA00022833"/>
    </source>
</evidence>
<evidence type="ECO:0000256" key="4">
    <source>
        <dbReference type="PROSITE-ProRule" id="PRU01343"/>
    </source>
</evidence>
<evidence type="ECO:0000313" key="8">
    <source>
        <dbReference type="Proteomes" id="UP001341840"/>
    </source>
</evidence>
<keyword evidence="2 4" id="KW-0863">Zinc-finger</keyword>
<feature type="region of interest" description="Disordered" evidence="5">
    <location>
        <begin position="1"/>
        <end position="22"/>
    </location>
</feature>
<dbReference type="Proteomes" id="UP001341840">
    <property type="component" value="Unassembled WGS sequence"/>
</dbReference>
<accession>A0ABU6R9K3</accession>
<name>A0ABU6R9K3_9FABA</name>
<keyword evidence="8" id="KW-1185">Reference proteome</keyword>
<sequence>MSTRGKHYTQESAGSGSSSTSGDRICYCGLQALMQVSTIEANPGREYYSCPNGRCRWFTWAGLLVNRSGRLGGQKRERDAEDSIVGMGSSLLLLERVRKLENDNEVYVVLGVLENAMGKRTLFVADGVSAPISTRCLSRDLESQRRHVFGLSKVVMNFIGGFLTTLYSMHPFVACAAEWTVRSYV</sequence>
<evidence type="ECO:0000259" key="6">
    <source>
        <dbReference type="PROSITE" id="PS51999"/>
    </source>
</evidence>
<organism evidence="7 8">
    <name type="scientific">Stylosanthes scabra</name>
    <dbReference type="NCBI Taxonomy" id="79078"/>
    <lineage>
        <taxon>Eukaryota</taxon>
        <taxon>Viridiplantae</taxon>
        <taxon>Streptophyta</taxon>
        <taxon>Embryophyta</taxon>
        <taxon>Tracheophyta</taxon>
        <taxon>Spermatophyta</taxon>
        <taxon>Magnoliopsida</taxon>
        <taxon>eudicotyledons</taxon>
        <taxon>Gunneridae</taxon>
        <taxon>Pentapetalae</taxon>
        <taxon>rosids</taxon>
        <taxon>fabids</taxon>
        <taxon>Fabales</taxon>
        <taxon>Fabaceae</taxon>
        <taxon>Papilionoideae</taxon>
        <taxon>50 kb inversion clade</taxon>
        <taxon>dalbergioids sensu lato</taxon>
        <taxon>Dalbergieae</taxon>
        <taxon>Pterocarpus clade</taxon>
        <taxon>Stylosanthes</taxon>
    </lineage>
</organism>
<protein>
    <recommendedName>
        <fullName evidence="6">GRF-type domain-containing protein</fullName>
    </recommendedName>
</protein>
<evidence type="ECO:0000256" key="5">
    <source>
        <dbReference type="SAM" id="MobiDB-lite"/>
    </source>
</evidence>
<evidence type="ECO:0000256" key="1">
    <source>
        <dbReference type="ARBA" id="ARBA00022723"/>
    </source>
</evidence>
<keyword evidence="1" id="KW-0479">Metal-binding</keyword>
<dbReference type="InterPro" id="IPR010666">
    <property type="entry name" value="Znf_GRF"/>
</dbReference>
<comment type="caution">
    <text evidence="7">The sequence shown here is derived from an EMBL/GenBank/DDBJ whole genome shotgun (WGS) entry which is preliminary data.</text>
</comment>
<keyword evidence="3" id="KW-0862">Zinc</keyword>
<gene>
    <name evidence="7" type="ORF">PIB30_022936</name>
</gene>